<organism evidence="2 3">
    <name type="scientific">Lynx canadensis</name>
    <name type="common">Canada lynx</name>
    <name type="synonym">Felis canadensis</name>
    <dbReference type="NCBI Taxonomy" id="61383"/>
    <lineage>
        <taxon>Eukaryota</taxon>
        <taxon>Metazoa</taxon>
        <taxon>Chordata</taxon>
        <taxon>Craniata</taxon>
        <taxon>Vertebrata</taxon>
        <taxon>Euteleostomi</taxon>
        <taxon>Mammalia</taxon>
        <taxon>Eutheria</taxon>
        <taxon>Laurasiatheria</taxon>
        <taxon>Carnivora</taxon>
        <taxon>Feliformia</taxon>
        <taxon>Felidae</taxon>
        <taxon>Felinae</taxon>
        <taxon>Lynx</taxon>
    </lineage>
</organism>
<feature type="region of interest" description="Disordered" evidence="1">
    <location>
        <begin position="54"/>
        <end position="123"/>
    </location>
</feature>
<dbReference type="InterPro" id="IPR027930">
    <property type="entry name" value="DUF4609"/>
</dbReference>
<reference evidence="2" key="2">
    <citation type="submission" date="2025-09" db="UniProtKB">
        <authorList>
            <consortium name="Ensembl"/>
        </authorList>
    </citation>
    <scope>IDENTIFICATION</scope>
</reference>
<dbReference type="AlphaFoldDB" id="A0A667I203"/>
<dbReference type="PANTHER" id="PTHR38649">
    <property type="entry name" value="SPERMATOGENESIS-ASSOCIATED PROTEIN 33"/>
    <property type="match status" value="1"/>
</dbReference>
<evidence type="ECO:0000313" key="3">
    <source>
        <dbReference type="Proteomes" id="UP000472241"/>
    </source>
</evidence>
<name>A0A667I203_LYNCA</name>
<accession>A0A667I203</accession>
<dbReference type="Proteomes" id="UP000472241">
    <property type="component" value="Unplaced"/>
</dbReference>
<dbReference type="PANTHER" id="PTHR38649:SF1">
    <property type="entry name" value="SPERMATOGENESIS-ASSOCIATED PROTEIN 33"/>
    <property type="match status" value="1"/>
</dbReference>
<dbReference type="GO" id="GO:0005634">
    <property type="term" value="C:nucleus"/>
    <property type="evidence" value="ECO:0007669"/>
    <property type="project" value="TreeGrafter"/>
</dbReference>
<dbReference type="Ensembl" id="ENSLCNT00005037062.1">
    <property type="protein sequence ID" value="ENSLCNP00005033197.1"/>
    <property type="gene ID" value="ENSLCNG00005021593.1"/>
</dbReference>
<protein>
    <recommendedName>
        <fullName evidence="4">Spermatogenesis associated 33</fullName>
    </recommendedName>
</protein>
<sequence length="179" mass="19931">VLPGEDCASGVFSPTETPTFRETEGPKACELPCFIVGQSSQLKDWDPVNCRTNCPCVSGEEQKGRVYSVPKAKERPTGRHSQESEKPPDTKPAESLHGKRGAAKRQWPSSEEKPDVKVNSSKKKAVIPQIIITKASQETLTSYGSIRSEEQRTIQEQAEWGPYYRHRNPSTVDAYGLRE</sequence>
<reference evidence="2" key="1">
    <citation type="submission" date="2025-08" db="UniProtKB">
        <authorList>
            <consortium name="Ensembl"/>
        </authorList>
    </citation>
    <scope>IDENTIFICATION</scope>
</reference>
<feature type="compositionally biased region" description="Basic and acidic residues" evidence="1">
    <location>
        <begin position="71"/>
        <end position="97"/>
    </location>
</feature>
<dbReference type="Pfam" id="PF15382">
    <property type="entry name" value="DUF4609"/>
    <property type="match status" value="1"/>
</dbReference>
<feature type="region of interest" description="Disordered" evidence="1">
    <location>
        <begin position="1"/>
        <end position="23"/>
    </location>
</feature>
<evidence type="ECO:0000313" key="2">
    <source>
        <dbReference type="Ensembl" id="ENSLCNP00005033197.1"/>
    </source>
</evidence>
<keyword evidence="3" id="KW-1185">Reference proteome</keyword>
<evidence type="ECO:0000256" key="1">
    <source>
        <dbReference type="SAM" id="MobiDB-lite"/>
    </source>
</evidence>
<evidence type="ECO:0008006" key="4">
    <source>
        <dbReference type="Google" id="ProtNLM"/>
    </source>
</evidence>
<proteinExistence type="predicted"/>
<dbReference type="GO" id="GO:0005737">
    <property type="term" value="C:cytoplasm"/>
    <property type="evidence" value="ECO:0007669"/>
    <property type="project" value="TreeGrafter"/>
</dbReference>